<dbReference type="Proteomes" id="UP000247838">
    <property type="component" value="Unassembled WGS sequence"/>
</dbReference>
<feature type="domain" description="Sulfatase-modifying factor enzyme-like" evidence="1">
    <location>
        <begin position="53"/>
        <end position="282"/>
    </location>
</feature>
<dbReference type="GO" id="GO:0120147">
    <property type="term" value="F:formylglycine-generating oxidase activity"/>
    <property type="evidence" value="ECO:0007669"/>
    <property type="project" value="TreeGrafter"/>
</dbReference>
<protein>
    <submittedName>
        <fullName evidence="2">Sulfatase</fullName>
    </submittedName>
</protein>
<evidence type="ECO:0000313" key="2">
    <source>
        <dbReference type="EMBL" id="PXY94687.1"/>
    </source>
</evidence>
<gene>
    <name evidence="2" type="ORF">DKK76_09555</name>
</gene>
<dbReference type="InterPro" id="IPR051043">
    <property type="entry name" value="Sulfatase_Mod_Factor_Kinase"/>
</dbReference>
<name>A0A318MVQ9_FRIPE</name>
<dbReference type="EMBL" id="QGLM01000018">
    <property type="protein sequence ID" value="PXY94687.1"/>
    <property type="molecule type" value="Genomic_DNA"/>
</dbReference>
<dbReference type="PANTHER" id="PTHR23150:SF19">
    <property type="entry name" value="FORMYLGLYCINE-GENERATING ENZYME"/>
    <property type="match status" value="1"/>
</dbReference>
<comment type="caution">
    <text evidence="2">The sequence shown here is derived from an EMBL/GenBank/DDBJ whole genome shotgun (WGS) entry which is preliminary data.</text>
</comment>
<accession>A0A318MVQ9</accession>
<dbReference type="InterPro" id="IPR016187">
    <property type="entry name" value="CTDL_fold"/>
</dbReference>
<sequence>MTGMGMNKKGLILILGCSLGLLMGCDNQSDNTVTSQDTALQSEIAELITRSKADMVFIEGGEFMMGDFGPLDKEKTGGLYYGIGDYGVRTIHKVSLKSYSLSRYQITFHDYLLYRKSKGLGNPYPIEHINAKNRKRGFNNKVDSKNWVNFSTNTPESPRQSETPVYLPWEAAQEYCQWLGEQTGLPYSLPTEAQWEYAARNRGQFVLYPTDNGLFEPGRNVPSYEQRKERKHLSGGSSLFPVGSFPALPLGLYDMGYNGFEWVNDWFDPDYYSHSPEADPQGPAEAVFTDGFGGTGFSKVVRGYEYPMDLIMTFFRTKQKLWLEYTPEVFDGFYFVTARCAINHDKPLN</sequence>
<dbReference type="InterPro" id="IPR005532">
    <property type="entry name" value="SUMF_dom"/>
</dbReference>
<organism evidence="2 3">
    <name type="scientific">Frischella perrara</name>
    <dbReference type="NCBI Taxonomy" id="1267021"/>
    <lineage>
        <taxon>Bacteria</taxon>
        <taxon>Pseudomonadati</taxon>
        <taxon>Pseudomonadota</taxon>
        <taxon>Gammaproteobacteria</taxon>
        <taxon>Orbales</taxon>
        <taxon>Orbaceae</taxon>
        <taxon>Frischella</taxon>
    </lineage>
</organism>
<evidence type="ECO:0000259" key="1">
    <source>
        <dbReference type="Pfam" id="PF03781"/>
    </source>
</evidence>
<dbReference type="Pfam" id="PF03781">
    <property type="entry name" value="FGE-sulfatase"/>
    <property type="match status" value="1"/>
</dbReference>
<proteinExistence type="predicted"/>
<dbReference type="AlphaFoldDB" id="A0A318MVQ9"/>
<dbReference type="InterPro" id="IPR042095">
    <property type="entry name" value="SUMF_sf"/>
</dbReference>
<reference evidence="2 3" key="1">
    <citation type="submission" date="2018-05" db="EMBL/GenBank/DDBJ databases">
        <title>Reference genomes for bee gut microbiota database.</title>
        <authorList>
            <person name="Ellegaard K.M."/>
        </authorList>
    </citation>
    <scope>NUCLEOTIDE SEQUENCE [LARGE SCALE GENOMIC DNA]</scope>
    <source>
        <strain evidence="2 3">ESL0167</strain>
    </source>
</reference>
<dbReference type="SUPFAM" id="SSF56436">
    <property type="entry name" value="C-type lectin-like"/>
    <property type="match status" value="1"/>
</dbReference>
<dbReference type="PANTHER" id="PTHR23150">
    <property type="entry name" value="SULFATASE MODIFYING FACTOR 1, 2"/>
    <property type="match status" value="1"/>
</dbReference>
<dbReference type="Gene3D" id="3.90.1580.10">
    <property type="entry name" value="paralog of FGE (formylglycine-generating enzyme)"/>
    <property type="match status" value="1"/>
</dbReference>
<evidence type="ECO:0000313" key="3">
    <source>
        <dbReference type="Proteomes" id="UP000247838"/>
    </source>
</evidence>